<dbReference type="EMBL" id="OA882040">
    <property type="protein sequence ID" value="CAD7272111.1"/>
    <property type="molecule type" value="Genomic_DNA"/>
</dbReference>
<evidence type="ECO:0000313" key="2">
    <source>
        <dbReference type="EMBL" id="CAD7272111.1"/>
    </source>
</evidence>
<dbReference type="AlphaFoldDB" id="A0A7R9BCQ7"/>
<keyword evidence="3" id="KW-1185">Reference proteome</keyword>
<sequence length="219" mass="23933">MVFPTDDAAGNSIWSCANDHLGFECHWVKGDTSSSFDSFMKEYEVARHDLVIVDCRSSGSATDPQEFARSLRSRKQSQRTVLVAVVKRSLLERDGTDIGPLLASGYDRNLILPDLRNRNPLPGRQESVFVTVGISGQASCCAPVARDTYKLELLPARSRFGNPSNVVTMNPICGRRGLSALSPFLIAQSDWKVLSNSTAPERPLAVLICSPWAPSSPHS</sequence>
<dbReference type="Pfam" id="PF23198">
    <property type="entry name" value="PDE8A_N"/>
    <property type="match status" value="1"/>
</dbReference>
<organism evidence="2">
    <name type="scientific">Notodromas monacha</name>
    <dbReference type="NCBI Taxonomy" id="399045"/>
    <lineage>
        <taxon>Eukaryota</taxon>
        <taxon>Metazoa</taxon>
        <taxon>Ecdysozoa</taxon>
        <taxon>Arthropoda</taxon>
        <taxon>Crustacea</taxon>
        <taxon>Oligostraca</taxon>
        <taxon>Ostracoda</taxon>
        <taxon>Podocopa</taxon>
        <taxon>Podocopida</taxon>
        <taxon>Cypridocopina</taxon>
        <taxon>Cypridoidea</taxon>
        <taxon>Cyprididae</taxon>
        <taxon>Notodromas</taxon>
    </lineage>
</organism>
<evidence type="ECO:0000259" key="1">
    <source>
        <dbReference type="Pfam" id="PF23198"/>
    </source>
</evidence>
<dbReference type="InterPro" id="IPR057304">
    <property type="entry name" value="PDE8-like_REC_N"/>
</dbReference>
<protein>
    <recommendedName>
        <fullName evidence="1">PDE8-like REC N-terminal domain-containing protein</fullName>
    </recommendedName>
</protein>
<accession>A0A7R9BCQ7</accession>
<reference evidence="2" key="1">
    <citation type="submission" date="2020-11" db="EMBL/GenBank/DDBJ databases">
        <authorList>
            <person name="Tran Van P."/>
        </authorList>
    </citation>
    <scope>NUCLEOTIDE SEQUENCE</scope>
</reference>
<dbReference type="Proteomes" id="UP000678499">
    <property type="component" value="Unassembled WGS sequence"/>
</dbReference>
<dbReference type="OrthoDB" id="189220at2759"/>
<name>A0A7R9BCQ7_9CRUS</name>
<proteinExistence type="predicted"/>
<gene>
    <name evidence="2" type="ORF">NMOB1V02_LOCUS60</name>
</gene>
<dbReference type="EMBL" id="CAJPEX010000003">
    <property type="protein sequence ID" value="CAG0912263.1"/>
    <property type="molecule type" value="Genomic_DNA"/>
</dbReference>
<feature type="domain" description="PDE8-like REC N-terminal" evidence="1">
    <location>
        <begin position="1"/>
        <end position="110"/>
    </location>
</feature>
<evidence type="ECO:0000313" key="3">
    <source>
        <dbReference type="Proteomes" id="UP000678499"/>
    </source>
</evidence>